<accession>A0A9X4ANJ1</accession>
<keyword evidence="1" id="KW-0547">Nucleotide-binding</keyword>
<dbReference type="InterPro" id="IPR014774">
    <property type="entry name" value="KaiC-like_dom"/>
</dbReference>
<evidence type="ECO:0000259" key="3">
    <source>
        <dbReference type="PROSITE" id="PS51146"/>
    </source>
</evidence>
<evidence type="ECO:0000313" key="4">
    <source>
        <dbReference type="EMBL" id="MDC3425874.1"/>
    </source>
</evidence>
<keyword evidence="2" id="KW-0067">ATP-binding</keyword>
<dbReference type="Gene3D" id="3.40.50.300">
    <property type="entry name" value="P-loop containing nucleotide triphosphate hydrolases"/>
    <property type="match status" value="2"/>
</dbReference>
<dbReference type="Pfam" id="PF06745">
    <property type="entry name" value="ATPase"/>
    <property type="match status" value="1"/>
</dbReference>
<comment type="caution">
    <text evidence="4">The sequence shown here is derived from an EMBL/GenBank/DDBJ whole genome shotgun (WGS) entry which is preliminary data.</text>
</comment>
<evidence type="ECO:0000256" key="2">
    <source>
        <dbReference type="ARBA" id="ARBA00022840"/>
    </source>
</evidence>
<dbReference type="Proteomes" id="UP001145050">
    <property type="component" value="Unassembled WGS sequence"/>
</dbReference>
<dbReference type="PANTHER" id="PTHR43637">
    <property type="entry name" value="UPF0273 PROTEIN TM_0370"/>
    <property type="match status" value="1"/>
</dbReference>
<dbReference type="PROSITE" id="PS51146">
    <property type="entry name" value="KAIC"/>
    <property type="match status" value="1"/>
</dbReference>
<feature type="domain" description="KaiC" evidence="3">
    <location>
        <begin position="3"/>
        <end position="237"/>
    </location>
</feature>
<evidence type="ECO:0000313" key="5">
    <source>
        <dbReference type="Proteomes" id="UP001145050"/>
    </source>
</evidence>
<dbReference type="AlphaFoldDB" id="A0A9X4ANJ1"/>
<sequence>MKNLVGTGVNGLDTTLYGGVPKGNTIIVEGNPGTGKTILGMQFLYFGAVQYNEPGLYITFEEFPDQIYQDMYSFGWDIRKLEQENKLRVITLTPQVLMEQIKNPDGLFQRLIEEIGCQRIVIDSISLFHFYYNSKEEQRKTIYALRNALRKYSLTSFLIKEYTEMDQEQVSFVNYLVDGVVQLKLDHHFENYRKRTLEVTKMRGSNIQEGEHLFKITEQGIYLLPALSMVEDETITSLDVVPTGIHKLDRLLGGGIYDGSSFIIDTNSKSNYRFLLASILANRMKAGENVVVLLSSLNTIDDLNGTLKLFDVDLEQFVEDEKAIFIEHYNRPVPEKFKNATINVVGLDDDKYKQLLTEKVGPSIKNGIEKGGKWFVYYDLNTIVSQRGSAFLKRYFAEEVANMSALGISILSLCNFKELGQETSSFIERTSNGVIRTWVDGIYQYMQITKTPNGHNSEPFVVENINEKPFIRLV</sequence>
<keyword evidence="5" id="KW-1185">Reference proteome</keyword>
<proteinExistence type="predicted"/>
<dbReference type="InterPro" id="IPR010624">
    <property type="entry name" value="KaiC_dom"/>
</dbReference>
<dbReference type="InterPro" id="IPR027417">
    <property type="entry name" value="P-loop_NTPase"/>
</dbReference>
<organism evidence="4 5">
    <name type="scientific">Terrihalobacillus insolitus</name>
    <dbReference type="NCBI Taxonomy" id="2950438"/>
    <lineage>
        <taxon>Bacteria</taxon>
        <taxon>Bacillati</taxon>
        <taxon>Bacillota</taxon>
        <taxon>Bacilli</taxon>
        <taxon>Bacillales</taxon>
        <taxon>Bacillaceae</taxon>
        <taxon>Terrihalobacillus</taxon>
    </lineage>
</organism>
<dbReference type="RefSeq" id="WP_272437693.1">
    <property type="nucleotide sequence ID" value="NZ_JAMQKB010000023.1"/>
</dbReference>
<dbReference type="EMBL" id="JAMQKB010000023">
    <property type="protein sequence ID" value="MDC3425874.1"/>
    <property type="molecule type" value="Genomic_DNA"/>
</dbReference>
<dbReference type="GO" id="GO:0005524">
    <property type="term" value="F:ATP binding"/>
    <property type="evidence" value="ECO:0007669"/>
    <property type="project" value="UniProtKB-KW"/>
</dbReference>
<dbReference type="SUPFAM" id="SSF52540">
    <property type="entry name" value="P-loop containing nucleoside triphosphate hydrolases"/>
    <property type="match status" value="1"/>
</dbReference>
<protein>
    <submittedName>
        <fullName evidence="4">Circadian clock protein KaiC</fullName>
    </submittedName>
</protein>
<gene>
    <name evidence="4" type="ORF">NC797_15300</name>
</gene>
<name>A0A9X4ANJ1_9BACI</name>
<evidence type="ECO:0000256" key="1">
    <source>
        <dbReference type="ARBA" id="ARBA00022741"/>
    </source>
</evidence>
<reference evidence="4" key="1">
    <citation type="submission" date="2022-06" db="EMBL/GenBank/DDBJ databases">
        <title>Aquibacillus sp. a new bacterium isolated from soil saline samples.</title>
        <authorList>
            <person name="Galisteo C."/>
            <person name="De La Haba R."/>
            <person name="Sanchez-Porro C."/>
            <person name="Ventosa A."/>
        </authorList>
    </citation>
    <scope>NUCLEOTIDE SEQUENCE</scope>
    <source>
        <strain evidence="4">3ASR75-11</strain>
    </source>
</reference>